<accession>A0ABD5Z4P3</accession>
<evidence type="ECO:0000313" key="2">
    <source>
        <dbReference type="EMBL" id="MFC7200119.1"/>
    </source>
</evidence>
<sequence>MFERLALTLLATSVLNTPAMMAIYRRLDHVDDVNLTVRRFSAVLGTLALLGVVGGGAASAWWLLRETATLQPITAAIVLTVVGIVPFVLVAQVLYAEYAEVHG</sequence>
<protein>
    <submittedName>
        <fullName evidence="2">Uncharacterized protein</fullName>
    </submittedName>
</protein>
<keyword evidence="1" id="KW-0812">Transmembrane</keyword>
<dbReference type="RefSeq" id="WP_279530038.1">
    <property type="nucleotide sequence ID" value="NZ_CP122312.1"/>
</dbReference>
<dbReference type="AlphaFoldDB" id="A0ABD5Z4P3"/>
<feature type="transmembrane region" description="Helical" evidence="1">
    <location>
        <begin position="76"/>
        <end position="95"/>
    </location>
</feature>
<proteinExistence type="predicted"/>
<dbReference type="Proteomes" id="UP001596447">
    <property type="component" value="Unassembled WGS sequence"/>
</dbReference>
<keyword evidence="3" id="KW-1185">Reference proteome</keyword>
<evidence type="ECO:0000256" key="1">
    <source>
        <dbReference type="SAM" id="Phobius"/>
    </source>
</evidence>
<evidence type="ECO:0000313" key="3">
    <source>
        <dbReference type="Proteomes" id="UP001596447"/>
    </source>
</evidence>
<name>A0ABD5Z4P3_9EURY</name>
<gene>
    <name evidence="2" type="ORF">ACFQJ9_11980</name>
</gene>
<keyword evidence="1" id="KW-1133">Transmembrane helix</keyword>
<reference evidence="2 3" key="1">
    <citation type="journal article" date="2019" name="Int. J. Syst. Evol. Microbiol.">
        <title>The Global Catalogue of Microorganisms (GCM) 10K type strain sequencing project: providing services to taxonomists for standard genome sequencing and annotation.</title>
        <authorList>
            <consortium name="The Broad Institute Genomics Platform"/>
            <consortium name="The Broad Institute Genome Sequencing Center for Infectious Disease"/>
            <person name="Wu L."/>
            <person name="Ma J."/>
        </authorList>
    </citation>
    <scope>NUCLEOTIDE SEQUENCE [LARGE SCALE GENOMIC DNA]</scope>
    <source>
        <strain evidence="2 3">XZGYJ-43</strain>
    </source>
</reference>
<comment type="caution">
    <text evidence="2">The sequence shown here is derived from an EMBL/GenBank/DDBJ whole genome shotgun (WGS) entry which is preliminary data.</text>
</comment>
<keyword evidence="1" id="KW-0472">Membrane</keyword>
<dbReference type="EMBL" id="JBHTAR010000011">
    <property type="protein sequence ID" value="MFC7200119.1"/>
    <property type="molecule type" value="Genomic_DNA"/>
</dbReference>
<organism evidence="2 3">
    <name type="scientific">Halospeciosus flavus</name>
    <dbReference type="NCBI Taxonomy" id="3032283"/>
    <lineage>
        <taxon>Archaea</taxon>
        <taxon>Methanobacteriati</taxon>
        <taxon>Methanobacteriota</taxon>
        <taxon>Stenosarchaea group</taxon>
        <taxon>Halobacteria</taxon>
        <taxon>Halobacteriales</taxon>
        <taxon>Halobacteriaceae</taxon>
        <taxon>Halospeciosus</taxon>
    </lineage>
</organism>
<feature type="transmembrane region" description="Helical" evidence="1">
    <location>
        <begin position="40"/>
        <end position="64"/>
    </location>
</feature>